<keyword evidence="1" id="KW-0472">Membrane</keyword>
<keyword evidence="4" id="KW-1185">Reference proteome</keyword>
<keyword evidence="1" id="KW-0812">Transmembrane</keyword>
<accession>A0AAV2RP30</accession>
<gene>
    <name evidence="3" type="ORF">MNOR_LOCUS27680</name>
</gene>
<protein>
    <recommendedName>
        <fullName evidence="2">Fibronectin type-III domain-containing protein</fullName>
    </recommendedName>
</protein>
<name>A0AAV2RP30_MEGNR</name>
<dbReference type="Proteomes" id="UP001497623">
    <property type="component" value="Unassembled WGS sequence"/>
</dbReference>
<feature type="domain" description="Fibronectin type-III" evidence="2">
    <location>
        <begin position="1"/>
        <end position="53"/>
    </location>
</feature>
<evidence type="ECO:0000313" key="3">
    <source>
        <dbReference type="EMBL" id="CAL4135596.1"/>
    </source>
</evidence>
<dbReference type="AlphaFoldDB" id="A0AAV2RP30"/>
<reference evidence="3 4" key="1">
    <citation type="submission" date="2024-05" db="EMBL/GenBank/DDBJ databases">
        <authorList>
            <person name="Wallberg A."/>
        </authorList>
    </citation>
    <scope>NUCLEOTIDE SEQUENCE [LARGE SCALE GENOMIC DNA]</scope>
</reference>
<keyword evidence="1" id="KW-1133">Transmembrane helix</keyword>
<evidence type="ECO:0000259" key="2">
    <source>
        <dbReference type="PROSITE" id="PS50853"/>
    </source>
</evidence>
<dbReference type="EMBL" id="CAXKWB010029490">
    <property type="protein sequence ID" value="CAL4135596.1"/>
    <property type="molecule type" value="Genomic_DNA"/>
</dbReference>
<comment type="caution">
    <text evidence="3">The sequence shown here is derived from an EMBL/GenBank/DDBJ whole genome shotgun (WGS) entry which is preliminary data.</text>
</comment>
<evidence type="ECO:0000313" key="4">
    <source>
        <dbReference type="Proteomes" id="UP001497623"/>
    </source>
</evidence>
<proteinExistence type="predicted"/>
<dbReference type="PROSITE" id="PS50853">
    <property type="entry name" value="FN3"/>
    <property type="match status" value="1"/>
</dbReference>
<evidence type="ECO:0000256" key="1">
    <source>
        <dbReference type="SAM" id="Phobius"/>
    </source>
</evidence>
<organism evidence="3 4">
    <name type="scientific">Meganyctiphanes norvegica</name>
    <name type="common">Northern krill</name>
    <name type="synonym">Thysanopoda norvegica</name>
    <dbReference type="NCBI Taxonomy" id="48144"/>
    <lineage>
        <taxon>Eukaryota</taxon>
        <taxon>Metazoa</taxon>
        <taxon>Ecdysozoa</taxon>
        <taxon>Arthropoda</taxon>
        <taxon>Crustacea</taxon>
        <taxon>Multicrustacea</taxon>
        <taxon>Malacostraca</taxon>
        <taxon>Eumalacostraca</taxon>
        <taxon>Eucarida</taxon>
        <taxon>Euphausiacea</taxon>
        <taxon>Euphausiidae</taxon>
        <taxon>Meganyctiphanes</taxon>
    </lineage>
</organism>
<feature type="transmembrane region" description="Helical" evidence="1">
    <location>
        <begin position="62"/>
        <end position="83"/>
    </location>
</feature>
<sequence>SDSSMSTENIFKNEIVTSELNSNSQYTIWLSAVYINNHISSPSTPKLVETPSDVPSVSVDKIVIYTGLAVLILVVMIIGSIFIKRKLCKLYADLNTKPRLPPGINNPNDVSQQALQNVSNDYELAKK</sequence>
<dbReference type="InterPro" id="IPR003961">
    <property type="entry name" value="FN3_dom"/>
</dbReference>
<feature type="non-terminal residue" evidence="3">
    <location>
        <position position="1"/>
    </location>
</feature>